<gene>
    <name evidence="5" type="ordered locus">PMM1108</name>
</gene>
<evidence type="ECO:0000256" key="2">
    <source>
        <dbReference type="ARBA" id="ARBA00023315"/>
    </source>
</evidence>
<dbReference type="GO" id="GO:0003841">
    <property type="term" value="F:1-acylglycerol-3-phosphate O-acyltransferase activity"/>
    <property type="evidence" value="ECO:0007669"/>
    <property type="project" value="TreeGrafter"/>
</dbReference>
<keyword evidence="3" id="KW-0812">Transmembrane</keyword>
<evidence type="ECO:0000256" key="3">
    <source>
        <dbReference type="SAM" id="Phobius"/>
    </source>
</evidence>
<dbReference type="STRING" id="59919.PMM1108"/>
<dbReference type="Proteomes" id="UP000001026">
    <property type="component" value="Chromosome"/>
</dbReference>
<dbReference type="GO" id="GO:0006654">
    <property type="term" value="P:phosphatidic acid biosynthetic process"/>
    <property type="evidence" value="ECO:0007669"/>
    <property type="project" value="TreeGrafter"/>
</dbReference>
<organism evidence="5 6">
    <name type="scientific">Prochlorococcus marinus subsp. pastoris (strain CCMP1986 / NIES-2087 / MED4)</name>
    <dbReference type="NCBI Taxonomy" id="59919"/>
    <lineage>
        <taxon>Bacteria</taxon>
        <taxon>Bacillati</taxon>
        <taxon>Cyanobacteriota</taxon>
        <taxon>Cyanophyceae</taxon>
        <taxon>Synechococcales</taxon>
        <taxon>Prochlorococcaceae</taxon>
        <taxon>Prochlorococcus</taxon>
    </lineage>
</organism>
<dbReference type="HOGENOM" id="CLU_027938_3_0_3"/>
<dbReference type="SUPFAM" id="SSF69593">
    <property type="entry name" value="Glycerol-3-phosphate (1)-acyltransferase"/>
    <property type="match status" value="1"/>
</dbReference>
<keyword evidence="3" id="KW-0472">Membrane</keyword>
<evidence type="ECO:0000313" key="5">
    <source>
        <dbReference type="EMBL" id="CAE19567.1"/>
    </source>
</evidence>
<feature type="transmembrane region" description="Helical" evidence="3">
    <location>
        <begin position="14"/>
        <end position="35"/>
    </location>
</feature>
<proteinExistence type="predicted"/>
<keyword evidence="3" id="KW-1133">Transmembrane helix</keyword>
<dbReference type="Pfam" id="PF01553">
    <property type="entry name" value="Acyltransferase"/>
    <property type="match status" value="1"/>
</dbReference>
<dbReference type="PANTHER" id="PTHR10434">
    <property type="entry name" value="1-ACYL-SN-GLYCEROL-3-PHOSPHATE ACYLTRANSFERASE"/>
    <property type="match status" value="1"/>
</dbReference>
<accession>Q7V0Y6</accession>
<dbReference type="SMART" id="SM00563">
    <property type="entry name" value="PlsC"/>
    <property type="match status" value="1"/>
</dbReference>
<dbReference type="eggNOG" id="COG0204">
    <property type="taxonomic scope" value="Bacteria"/>
</dbReference>
<evidence type="ECO:0000259" key="4">
    <source>
        <dbReference type="SMART" id="SM00563"/>
    </source>
</evidence>
<sequence>MNLKNKNINICHEINPFLGLIAMFITQDIVMKIFFKKKKIINNKFLIPNNSSVILAPTHRSRWDGLILTMAMGRRVTKKDCRFMVTKSEMIGIQGWFLKRLGCFSINQLSPSLAVLRYAVDLIVKKKQLVVFPEGKINKHGKKIVLKEGVFRLAQLAKKKAAFITIIPIGIAYSEVNPKFRGNVSLCVGEPLIISDKINFSINEFNEILHEKMTSAENEALKIVG</sequence>
<protein>
    <submittedName>
        <fullName evidence="5">Phospholipid and glycerol acyltransferase (From 'motifs_6.msf')</fullName>
    </submittedName>
</protein>
<evidence type="ECO:0000313" key="6">
    <source>
        <dbReference type="Proteomes" id="UP000001026"/>
    </source>
</evidence>
<dbReference type="AlphaFoldDB" id="Q7V0Y6"/>
<keyword evidence="2 5" id="KW-0012">Acyltransferase</keyword>
<dbReference type="KEGG" id="pmm:PMM1108"/>
<dbReference type="EMBL" id="BX548174">
    <property type="protein sequence ID" value="CAE19567.1"/>
    <property type="molecule type" value="Genomic_DNA"/>
</dbReference>
<name>Q7V0Y6_PROMP</name>
<dbReference type="InterPro" id="IPR002123">
    <property type="entry name" value="Plipid/glycerol_acylTrfase"/>
</dbReference>
<evidence type="ECO:0000256" key="1">
    <source>
        <dbReference type="ARBA" id="ARBA00022679"/>
    </source>
</evidence>
<keyword evidence="1 5" id="KW-0808">Transferase</keyword>
<feature type="domain" description="Phospholipid/glycerol acyltransferase" evidence="4">
    <location>
        <begin position="53"/>
        <end position="174"/>
    </location>
</feature>
<reference evidence="5 6" key="1">
    <citation type="journal article" date="2003" name="Nature">
        <title>Genome divergence in two Prochlorococcus ecotypes reflects oceanic niche differentiation.</title>
        <authorList>
            <person name="Rocap G."/>
            <person name="Larimer F.W."/>
            <person name="Lamerdin J.E."/>
            <person name="Malfatti S."/>
            <person name="Chain P."/>
            <person name="Ahlgren N.A."/>
            <person name="Arellano A."/>
            <person name="Coleman M."/>
            <person name="Hauser L."/>
            <person name="Hess W.R."/>
            <person name="Johnson Z.I."/>
            <person name="Land M.L."/>
            <person name="Lindell D."/>
            <person name="Post A.F."/>
            <person name="Regala W."/>
            <person name="Shah M."/>
            <person name="Shaw S.L."/>
            <person name="Steglich C."/>
            <person name="Sullivan M.B."/>
            <person name="Ting C.S."/>
            <person name="Tolonen A."/>
            <person name="Webb E.A."/>
            <person name="Zinser E.R."/>
            <person name="Chisholm S.W."/>
        </authorList>
    </citation>
    <scope>NUCLEOTIDE SEQUENCE [LARGE SCALE GENOMIC DNA]</scope>
    <source>
        <strain evidence="6">CCMP1986 / NIES-2087 / MED4</strain>
    </source>
</reference>
<dbReference type="CDD" id="cd07989">
    <property type="entry name" value="LPLAT_AGPAT-like"/>
    <property type="match status" value="1"/>
</dbReference>
<dbReference type="PANTHER" id="PTHR10434:SF40">
    <property type="entry name" value="1-ACYL-SN-GLYCEROL-3-PHOSPHATE ACYLTRANSFERASE"/>
    <property type="match status" value="1"/>
</dbReference>